<dbReference type="InterPro" id="IPR035986">
    <property type="entry name" value="PKD_dom_sf"/>
</dbReference>
<feature type="domain" description="PKD/Chitinase" evidence="1">
    <location>
        <begin position="243"/>
        <end position="326"/>
    </location>
</feature>
<dbReference type="GO" id="GO:0016020">
    <property type="term" value="C:membrane"/>
    <property type="evidence" value="ECO:0007669"/>
    <property type="project" value="TreeGrafter"/>
</dbReference>
<dbReference type="SUPFAM" id="SSF49299">
    <property type="entry name" value="PKD domain"/>
    <property type="match status" value="4"/>
</dbReference>
<dbReference type="Pfam" id="PF22352">
    <property type="entry name" value="K319L-like_PKD"/>
    <property type="match status" value="1"/>
</dbReference>
<dbReference type="CDD" id="cd00146">
    <property type="entry name" value="PKD"/>
    <property type="match status" value="1"/>
</dbReference>
<dbReference type="OrthoDB" id="9758386at2"/>
<dbReference type="Proteomes" id="UP000032427">
    <property type="component" value="Chromosome 1"/>
</dbReference>
<keyword evidence="2" id="KW-0449">Lipoprotein</keyword>
<dbReference type="PROSITE" id="PS51257">
    <property type="entry name" value="PROKAR_LIPOPROTEIN"/>
    <property type="match status" value="1"/>
</dbReference>
<dbReference type="EMBL" id="LN554846">
    <property type="protein sequence ID" value="CED71685.1"/>
    <property type="molecule type" value="Genomic_DNA"/>
</dbReference>
<evidence type="ECO:0000313" key="2">
    <source>
        <dbReference type="EMBL" id="CED71685.1"/>
    </source>
</evidence>
<keyword evidence="3" id="KW-1185">Reference proteome</keyword>
<dbReference type="KEGG" id="awd:AWOD_I_1613"/>
<dbReference type="PATRIC" id="fig|80852.17.peg.1661"/>
<feature type="domain" description="PKD/Chitinase" evidence="1">
    <location>
        <begin position="341"/>
        <end position="426"/>
    </location>
</feature>
<feature type="domain" description="PKD/Chitinase" evidence="1">
    <location>
        <begin position="137"/>
        <end position="228"/>
    </location>
</feature>
<feature type="domain" description="PKD/Chitinase" evidence="1">
    <location>
        <begin position="38"/>
        <end position="128"/>
    </location>
</feature>
<dbReference type="InterPro" id="IPR013783">
    <property type="entry name" value="Ig-like_fold"/>
</dbReference>
<dbReference type="GeneID" id="28541170"/>
<dbReference type="PANTHER" id="PTHR46182:SF2">
    <property type="entry name" value="FI19480P1"/>
    <property type="match status" value="1"/>
</dbReference>
<sequence>MFNKIILLGFSIAALVGCNDDHISISDGGTSPSNTAPTAVISSSSSNAVASIPVYFFSTSSADAEGDALTYRWLVTSKPASSLPALTPNGQNLEVNFDVPGSYTIQLNVSDGEYETVTTQSMTVLSNIPPLTGSETVVAQVGNNQKGVIGTTVFLDGHNSYDSLGNPLTYSWIFTQRPVGSSVQLSSASDVFPSFTPDIDGTYLVELTVSSNGITSVPTTTTVAVGNNINTPPIANAGHDIVTSDFINNSNVILLDGSQSHDLDGDALTYRWEIHDKEPGSSPILVKETTSNPALTVDAVGTYELTLVVFDGSNYSQVDSVTVEQLSANTPVNHAPIAHAGLDQKSAVVNAQVSLDGSKSSDIDGDSLSYKWHISSQPASSNVALSDITSATPTFTPVVNGTYVFTLIVNDASLDSTPDSVSILVGSTTNANHVPQVSLSNNASTHPAINTAVDFFAVVTDQDATDTHTYQWSIVGSPPSSNSTISGSHGVGSLTPDISGTYTVQVIAIDSSSAPSQPATSSITVTAITPPVVLPPTHKIGLNSTLGGGGGAGALFAIDEDALKLGNDITAANSTVVYKFSGLTPLEQNPYQKFTYNPHDQKFYTQLEASGLFADGSIISFDPATDKIEVVAHVKGGTVDGHHVYGFTGSPTVHPTGKYLIANSRFGGKYNAGRVYLVNIDSTDNDYGEISWVYDLGCGNDNSGAITESGSNCTPTKLVGSDMLSYAVWGDGDDGVAGTSDDQVESYAHGDFRAVGGLPAQPIDGLPTTSGLLRLKPTDPLDLTKRWQYVAPSINFAMELPILSFAKGPNSHYITQLSMGDNGGTLFSENGGGGDIQFGCEKPLGVIYDPILHYNVGFCSGDSIQSPTLYTGASSSSISAVRTFPNNRSFTAKGFDLGSTGFGALVNYNHSVASYVIQGQKNGHYHNIQYDPAEVQSINTTTGSQTTVIQGDIARSSTLGSLFLGSATSDDSGKYVVILSLDGGNKSNGSVLKYDRDTGIVTSTSFGFDTVGYVYGKPYKHSSNGELYTAAIFSSDMRHNKGTHIRYDATHGAKEIFGNGRIEPGITFVEAGASNNIYSIGVDISQGDKPSVLYEIDATSHTFKKLFSASNNSQEISDKVLSVSSTNSDELVFAFGDSAENNVYCYDLTNVGPGYTPPFVSLEKGINHGLQGGGANNNPHDVYRGLMHSSDGAWYFVANMNGGQNEPTIQKLDNCSSMTITHVADLSNQATTMPLEVGSKIYIGTGATLVEFDSPMVQEHTLSIPNYPNIEIQGYLSELDGGLVTGVIEAKDASGSQAHFVFTYDPSLGTSSFTYSKLDSHMPLDSFYPGVIEIE</sequence>
<dbReference type="PANTHER" id="PTHR46182">
    <property type="entry name" value="FI19480P1"/>
    <property type="match status" value="1"/>
</dbReference>
<dbReference type="Pfam" id="PF18911">
    <property type="entry name" value="PKD_4"/>
    <property type="match status" value="1"/>
</dbReference>
<evidence type="ECO:0000313" key="3">
    <source>
        <dbReference type="Proteomes" id="UP000032427"/>
    </source>
</evidence>
<organism evidence="2 3">
    <name type="scientific">Aliivibrio wodanis</name>
    <dbReference type="NCBI Taxonomy" id="80852"/>
    <lineage>
        <taxon>Bacteria</taxon>
        <taxon>Pseudomonadati</taxon>
        <taxon>Pseudomonadota</taxon>
        <taxon>Gammaproteobacteria</taxon>
        <taxon>Vibrionales</taxon>
        <taxon>Vibrionaceae</taxon>
        <taxon>Aliivibrio</taxon>
    </lineage>
</organism>
<gene>
    <name evidence="2" type="ORF">AWOD_I_1613</name>
</gene>
<protein>
    <submittedName>
        <fullName evidence="2">Putative lipoprotein</fullName>
    </submittedName>
</protein>
<proteinExistence type="predicted"/>
<evidence type="ECO:0000259" key="1">
    <source>
        <dbReference type="SMART" id="SM00089"/>
    </source>
</evidence>
<name>A0A090ITI1_9GAMM</name>
<dbReference type="InterPro" id="IPR022409">
    <property type="entry name" value="PKD/Chitinase_dom"/>
</dbReference>
<reference evidence="3" key="1">
    <citation type="submission" date="2014-09" db="EMBL/GenBank/DDBJ databases">
        <authorList>
            <person name="Hjerde E."/>
        </authorList>
    </citation>
    <scope>NUCLEOTIDE SEQUENCE [LARGE SCALE GENOMIC DNA]</scope>
    <source>
        <strain evidence="3">06/09/139</strain>
    </source>
</reference>
<dbReference type="GO" id="GO:0031410">
    <property type="term" value="C:cytoplasmic vesicle"/>
    <property type="evidence" value="ECO:0007669"/>
    <property type="project" value="TreeGrafter"/>
</dbReference>
<dbReference type="InterPro" id="IPR029865">
    <property type="entry name" value="KIAA0319-like"/>
</dbReference>
<accession>A0A090ITI1</accession>
<dbReference type="STRING" id="80852.AWOD_I_1613"/>
<dbReference type="HOGENOM" id="CLU_258754_0_0_6"/>
<dbReference type="InterPro" id="IPR000601">
    <property type="entry name" value="PKD_dom"/>
</dbReference>
<dbReference type="SMART" id="SM00089">
    <property type="entry name" value="PKD"/>
    <property type="match status" value="5"/>
</dbReference>
<dbReference type="Gene3D" id="2.60.40.10">
    <property type="entry name" value="Immunoglobulins"/>
    <property type="match status" value="5"/>
</dbReference>
<feature type="domain" description="PKD/Chitinase" evidence="1">
    <location>
        <begin position="440"/>
        <end position="536"/>
    </location>
</feature>